<feature type="region of interest" description="Disordered" evidence="1">
    <location>
        <begin position="125"/>
        <end position="217"/>
    </location>
</feature>
<proteinExistence type="predicted"/>
<accession>A0ABX5J4B1</accession>
<dbReference type="Proteomes" id="UP000241895">
    <property type="component" value="Unassembled WGS sequence"/>
</dbReference>
<evidence type="ECO:0000313" key="3">
    <source>
        <dbReference type="EMBL" id="PTL95558.1"/>
    </source>
</evidence>
<dbReference type="EMBL" id="PXNS01000003">
    <property type="protein sequence ID" value="PTL95558.1"/>
    <property type="molecule type" value="Genomic_DNA"/>
</dbReference>
<feature type="domain" description="DUF927" evidence="2">
    <location>
        <begin position="203"/>
        <end position="485"/>
    </location>
</feature>
<name>A0ABX5J4B1_9GAMM</name>
<keyword evidence="4" id="KW-1185">Reference proteome</keyword>
<comment type="caution">
    <text evidence="3">The sequence shown here is derived from an EMBL/GenBank/DDBJ whole genome shotgun (WGS) entry which is preliminary data.</text>
</comment>
<dbReference type="Pfam" id="PF06048">
    <property type="entry name" value="DUF927"/>
    <property type="match status" value="1"/>
</dbReference>
<organism evidence="3 4">
    <name type="scientific">Halomonas litopenaei</name>
    <dbReference type="NCBI Taxonomy" id="2109328"/>
    <lineage>
        <taxon>Bacteria</taxon>
        <taxon>Pseudomonadati</taxon>
        <taxon>Pseudomonadota</taxon>
        <taxon>Gammaproteobacteria</taxon>
        <taxon>Oceanospirillales</taxon>
        <taxon>Halomonadaceae</taxon>
        <taxon>Halomonas</taxon>
    </lineage>
</organism>
<sequence>MCCWLKAGQRLLPCMKPWATRSWSLAMPTIWPQSLVVCASDCPREWPSPSAATMTDTYRPRACPTRGECRDVMQPWPLMLDCSCQRSVRAVRAAPTLRTCASAGREGITMASNCPDTFDLFGDPFGSETDPGHMQKEVSHVSHVSHPSNDGASSRDTSEKSGVPRCPIGHEESAVNDDNAPEPVGEPKRPSFITHLTRTQYGPPGLHYHGQRQPRGEGDPEPFDVWVCSPIECLAATHDERGDNHGLLLRFKPPYGAWREWAMPQRLLKGSGEEMRGELLDMGVRINPDAHRWLTKWLAQAAPKSEVIAATRVGWHQLEGGRVFVMPRRSIAAGTLGSQITFQSEHAGQGDYATAGTLDGWRSRIGALCSGNPLLVLAVSAALAGPLLYLTHRQTAGIHLVGDSSNGKTTALEVAASVWGSPEFKRTWRATGNGLEGIAAALSDTALVLDEIGEADGREVGATVYALGNGTGKARASRTGNARRPHRWRIAVLSSGEHTLAAHMSEAGKRPKAGQMVRLLDIPAKRQHGAFDDLHHLPDGRAFADHLKTEVTRHYGHLGPAFIEHLVVEGRDLAGEVDRFAQLDGFTTTNPLQGRAAKVLALIGLAGELAIEYGLVGWQEGEAMGAAIDAFQAWSAGQGGVRTEHEQILASVRGFIERHGDARFSSAFADPLQSPTVYNRAGWWRDDAEGRTYLFSGDGLGEALRGFDLKRGTEALETAGWLVERESDKRSIRIWISGSRRRVYAIRPVEGEEEAAA</sequence>
<evidence type="ECO:0000256" key="1">
    <source>
        <dbReference type="SAM" id="MobiDB-lite"/>
    </source>
</evidence>
<dbReference type="InterPro" id="IPR009270">
    <property type="entry name" value="DUF927"/>
</dbReference>
<feature type="compositionally biased region" description="Basic and acidic residues" evidence="1">
    <location>
        <begin position="130"/>
        <end position="140"/>
    </location>
</feature>
<gene>
    <name evidence="3" type="ORF">C6W88_05650</name>
</gene>
<evidence type="ECO:0000259" key="2">
    <source>
        <dbReference type="Pfam" id="PF06048"/>
    </source>
</evidence>
<reference evidence="3 4" key="1">
    <citation type="submission" date="2018-03" db="EMBL/GenBank/DDBJ databases">
        <authorList>
            <person name="Zhou J."/>
            <person name="Li X."/>
            <person name="Xue M."/>
            <person name="Yin J."/>
        </authorList>
    </citation>
    <scope>NUCLEOTIDE SEQUENCE [LARGE SCALE GENOMIC DNA]</scope>
    <source>
        <strain evidence="3 4">SYSU ZJ2214</strain>
    </source>
</reference>
<protein>
    <recommendedName>
        <fullName evidence="2">DUF927 domain-containing protein</fullName>
    </recommendedName>
</protein>
<evidence type="ECO:0000313" key="4">
    <source>
        <dbReference type="Proteomes" id="UP000241895"/>
    </source>
</evidence>